<feature type="non-terminal residue" evidence="1">
    <location>
        <position position="51"/>
    </location>
</feature>
<dbReference type="InterPro" id="IPR012337">
    <property type="entry name" value="RNaseH-like_sf"/>
</dbReference>
<dbReference type="GO" id="GO:0003676">
    <property type="term" value="F:nucleic acid binding"/>
    <property type="evidence" value="ECO:0007669"/>
    <property type="project" value="InterPro"/>
</dbReference>
<accession>A0A166HTT0</accession>
<dbReference type="InterPro" id="IPR036397">
    <property type="entry name" value="RNaseH_sf"/>
</dbReference>
<protein>
    <recommendedName>
        <fullName evidence="4">Integrase catalytic domain-containing protein</fullName>
    </recommendedName>
</protein>
<dbReference type="Gene3D" id="3.30.420.10">
    <property type="entry name" value="Ribonuclease H-like superfamily/Ribonuclease H"/>
    <property type="match status" value="1"/>
</dbReference>
<proteinExistence type="predicted"/>
<organism evidence="1 3">
    <name type="scientific">Athelia psychrophila</name>
    <dbReference type="NCBI Taxonomy" id="1759441"/>
    <lineage>
        <taxon>Eukaryota</taxon>
        <taxon>Fungi</taxon>
        <taxon>Dikarya</taxon>
        <taxon>Basidiomycota</taxon>
        <taxon>Agaricomycotina</taxon>
        <taxon>Agaricomycetes</taxon>
        <taxon>Agaricomycetidae</taxon>
        <taxon>Atheliales</taxon>
        <taxon>Atheliaceae</taxon>
        <taxon>Athelia</taxon>
    </lineage>
</organism>
<gene>
    <name evidence="2" type="ORF">FIBSPDRAFT_714384</name>
    <name evidence="1" type="ORF">FIBSPDRAFT_718053</name>
</gene>
<dbReference type="STRING" id="436010.A0A166HTT0"/>
<evidence type="ECO:0000313" key="1">
    <source>
        <dbReference type="EMBL" id="KZP19221.1"/>
    </source>
</evidence>
<sequence length="51" mass="5883">LARAYTQGAKGSWAEWLHLLEFTYNATTHSSTSESPYFLLYGFHPRSPLDY</sequence>
<evidence type="ECO:0000313" key="2">
    <source>
        <dbReference type="EMBL" id="KZP19222.1"/>
    </source>
</evidence>
<dbReference type="AlphaFoldDB" id="A0A166HTT0"/>
<keyword evidence="3" id="KW-1185">Reference proteome</keyword>
<dbReference type="OrthoDB" id="3240190at2759"/>
<evidence type="ECO:0008006" key="4">
    <source>
        <dbReference type="Google" id="ProtNLM"/>
    </source>
</evidence>
<feature type="non-terminal residue" evidence="1">
    <location>
        <position position="1"/>
    </location>
</feature>
<dbReference type="SUPFAM" id="SSF53098">
    <property type="entry name" value="Ribonuclease H-like"/>
    <property type="match status" value="1"/>
</dbReference>
<dbReference type="EMBL" id="KV417565">
    <property type="protein sequence ID" value="KZP19221.1"/>
    <property type="molecule type" value="Genomic_DNA"/>
</dbReference>
<name>A0A166HTT0_9AGAM</name>
<reference evidence="1 3" key="1">
    <citation type="journal article" date="2016" name="Mol. Biol. Evol.">
        <title>Comparative Genomics of Early-Diverging Mushroom-Forming Fungi Provides Insights into the Origins of Lignocellulose Decay Capabilities.</title>
        <authorList>
            <person name="Nagy L.G."/>
            <person name="Riley R."/>
            <person name="Tritt A."/>
            <person name="Adam C."/>
            <person name="Daum C."/>
            <person name="Floudas D."/>
            <person name="Sun H."/>
            <person name="Yadav J.S."/>
            <person name="Pangilinan J."/>
            <person name="Larsson K.H."/>
            <person name="Matsuura K."/>
            <person name="Barry K."/>
            <person name="Labutti K."/>
            <person name="Kuo R."/>
            <person name="Ohm R.A."/>
            <person name="Bhattacharya S.S."/>
            <person name="Shirouzu T."/>
            <person name="Yoshinaga Y."/>
            <person name="Martin F.M."/>
            <person name="Grigoriev I.V."/>
            <person name="Hibbett D.S."/>
        </authorList>
    </citation>
    <scope>NUCLEOTIDE SEQUENCE [LARGE SCALE GENOMIC DNA]</scope>
    <source>
        <strain evidence="1 3">CBS 109695</strain>
    </source>
</reference>
<evidence type="ECO:0000313" key="3">
    <source>
        <dbReference type="Proteomes" id="UP000076532"/>
    </source>
</evidence>
<dbReference type="Proteomes" id="UP000076532">
    <property type="component" value="Unassembled WGS sequence"/>
</dbReference>
<dbReference type="EMBL" id="KV417565">
    <property type="protein sequence ID" value="KZP19222.1"/>
    <property type="molecule type" value="Genomic_DNA"/>
</dbReference>